<protein>
    <recommendedName>
        <fullName evidence="4">Secreted protein</fullName>
    </recommendedName>
</protein>
<dbReference type="RefSeq" id="WP_146518303.1">
    <property type="nucleotide sequence ID" value="NZ_CP151726.1"/>
</dbReference>
<keyword evidence="3" id="KW-1185">Reference proteome</keyword>
<feature type="chain" id="PRO_5022669553" description="Secreted protein" evidence="1">
    <location>
        <begin position="25"/>
        <end position="151"/>
    </location>
</feature>
<sequence precursor="true">MKYSIALLFSIVAAASITAARSHATDDGNEPNANKTVDEWTFPHGSGGGIQTIGIGDGPIQTSIIDTKKTFGEVWTFYAKKIGSDKKYAEETAHYDHGKTIDGRYFIRDFIKTDEPRRTFFVYTCSRFTVTAIVKPKGDGTIVDMTVVAHE</sequence>
<accession>A0A5C6B9V6</accession>
<reference evidence="2 3" key="1">
    <citation type="submission" date="2019-02" db="EMBL/GenBank/DDBJ databases">
        <title>Deep-cultivation of Planctomycetes and their phenomic and genomic characterization uncovers novel biology.</title>
        <authorList>
            <person name="Wiegand S."/>
            <person name="Jogler M."/>
            <person name="Boedeker C."/>
            <person name="Pinto D."/>
            <person name="Vollmers J."/>
            <person name="Rivas-Marin E."/>
            <person name="Kohn T."/>
            <person name="Peeters S.H."/>
            <person name="Heuer A."/>
            <person name="Rast P."/>
            <person name="Oberbeckmann S."/>
            <person name="Bunk B."/>
            <person name="Jeske O."/>
            <person name="Meyerdierks A."/>
            <person name="Storesund J.E."/>
            <person name="Kallscheuer N."/>
            <person name="Luecker S."/>
            <person name="Lage O.M."/>
            <person name="Pohl T."/>
            <person name="Merkel B.J."/>
            <person name="Hornburger P."/>
            <person name="Mueller R.-W."/>
            <person name="Bruemmer F."/>
            <person name="Labrenz M."/>
            <person name="Spormann A.M."/>
            <person name="Op Den Camp H."/>
            <person name="Overmann J."/>
            <person name="Amann R."/>
            <person name="Jetten M.S.M."/>
            <person name="Mascher T."/>
            <person name="Medema M.H."/>
            <person name="Devos D.P."/>
            <person name="Kaster A.-K."/>
            <person name="Ovreas L."/>
            <person name="Rohde M."/>
            <person name="Galperin M.Y."/>
            <person name="Jogler C."/>
        </authorList>
    </citation>
    <scope>NUCLEOTIDE SEQUENCE [LARGE SCALE GENOMIC DNA]</scope>
    <source>
        <strain evidence="2 3">Pla52n</strain>
    </source>
</reference>
<dbReference type="EMBL" id="SJPN01000001">
    <property type="protein sequence ID" value="TWU08221.1"/>
    <property type="molecule type" value="Genomic_DNA"/>
</dbReference>
<dbReference type="Proteomes" id="UP000320176">
    <property type="component" value="Unassembled WGS sequence"/>
</dbReference>
<comment type="caution">
    <text evidence="2">The sequence shown here is derived from an EMBL/GenBank/DDBJ whole genome shotgun (WGS) entry which is preliminary data.</text>
</comment>
<gene>
    <name evidence="2" type="ORF">Pla52n_08030</name>
</gene>
<evidence type="ECO:0000313" key="2">
    <source>
        <dbReference type="EMBL" id="TWU08221.1"/>
    </source>
</evidence>
<organism evidence="2 3">
    <name type="scientific">Stieleria varia</name>
    <dbReference type="NCBI Taxonomy" id="2528005"/>
    <lineage>
        <taxon>Bacteria</taxon>
        <taxon>Pseudomonadati</taxon>
        <taxon>Planctomycetota</taxon>
        <taxon>Planctomycetia</taxon>
        <taxon>Pirellulales</taxon>
        <taxon>Pirellulaceae</taxon>
        <taxon>Stieleria</taxon>
    </lineage>
</organism>
<name>A0A5C6B9V6_9BACT</name>
<feature type="signal peptide" evidence="1">
    <location>
        <begin position="1"/>
        <end position="24"/>
    </location>
</feature>
<evidence type="ECO:0008006" key="4">
    <source>
        <dbReference type="Google" id="ProtNLM"/>
    </source>
</evidence>
<proteinExistence type="predicted"/>
<evidence type="ECO:0000256" key="1">
    <source>
        <dbReference type="SAM" id="SignalP"/>
    </source>
</evidence>
<keyword evidence="1" id="KW-0732">Signal</keyword>
<dbReference type="AlphaFoldDB" id="A0A5C6B9V6"/>
<evidence type="ECO:0000313" key="3">
    <source>
        <dbReference type="Proteomes" id="UP000320176"/>
    </source>
</evidence>